<dbReference type="STRING" id="1037660.A0A066VYB2"/>
<evidence type="ECO:0000256" key="4">
    <source>
        <dbReference type="ARBA" id="ARBA00022660"/>
    </source>
</evidence>
<proteinExistence type="inferred from homology"/>
<dbReference type="FunCoup" id="A0A066VYB2">
    <property type="interactions" value="90"/>
</dbReference>
<dbReference type="EMBL" id="JMSN01000043">
    <property type="protein sequence ID" value="KDN45273.1"/>
    <property type="molecule type" value="Genomic_DNA"/>
</dbReference>
<sequence>MSFLDGITLAKYVKQSPALMRMVRPVANAYANWAGHRQRGLKYDDLVMEENPETQKAISRLSQREAYDRAFRMRQASQLSVLQRELPKDKWLKPEQDIRYLTPLIEEAKKEAAERSAWDTVRVKK</sequence>
<dbReference type="InterPro" id="IPR003197">
    <property type="entry name" value="QCR7"/>
</dbReference>
<comment type="caution">
    <text evidence="10">The sequence shown here is derived from an EMBL/GenBank/DDBJ whole genome shotgun (WGS) entry which is preliminary data.</text>
</comment>
<dbReference type="GO" id="GO:0006122">
    <property type="term" value="P:mitochondrial electron transport, ubiquinol to cytochrome c"/>
    <property type="evidence" value="ECO:0007669"/>
    <property type="project" value="InterPro"/>
</dbReference>
<evidence type="ECO:0000256" key="7">
    <source>
        <dbReference type="ARBA" id="ARBA00023128"/>
    </source>
</evidence>
<comment type="function">
    <text evidence="9">Component of the ubiquinol-cytochrome c oxidoreductase, a multisubunit transmembrane complex that is part of the mitochondrial electron transport chain which drives oxidative phosphorylation.</text>
</comment>
<dbReference type="OrthoDB" id="425749at2759"/>
<comment type="similarity">
    <text evidence="2 9">Belongs to the UQCRB/QCR7 family.</text>
</comment>
<keyword evidence="6 9" id="KW-0249">Electron transport</keyword>
<evidence type="ECO:0000256" key="8">
    <source>
        <dbReference type="ARBA" id="ARBA00023136"/>
    </source>
</evidence>
<dbReference type="OMA" id="PLAQWYT"/>
<evidence type="ECO:0000313" key="10">
    <source>
        <dbReference type="EMBL" id="KDN45273.1"/>
    </source>
</evidence>
<dbReference type="RefSeq" id="XP_013243130.1">
    <property type="nucleotide sequence ID" value="XM_013387676.1"/>
</dbReference>
<dbReference type="PANTHER" id="PTHR12022">
    <property type="entry name" value="UBIQUINOL-CYTOCHROME C REDUCTASE COMPLEX 14 KD PROTEIN"/>
    <property type="match status" value="1"/>
</dbReference>
<keyword evidence="4 9" id="KW-0679">Respiratory chain</keyword>
<dbReference type="GO" id="GO:0005743">
    <property type="term" value="C:mitochondrial inner membrane"/>
    <property type="evidence" value="ECO:0007669"/>
    <property type="project" value="UniProtKB-SubCell"/>
</dbReference>
<evidence type="ECO:0000256" key="9">
    <source>
        <dbReference type="PIRNR" id="PIRNR000022"/>
    </source>
</evidence>
<dbReference type="AlphaFoldDB" id="A0A066VYB2"/>
<comment type="subcellular location">
    <subcellularLocation>
        <location evidence="1">Mitochondrion inner membrane</location>
        <topology evidence="1">Peripheral membrane protein</topology>
        <orientation evidence="1">Matrix side</orientation>
    </subcellularLocation>
</comment>
<evidence type="ECO:0000256" key="6">
    <source>
        <dbReference type="ARBA" id="ARBA00022982"/>
    </source>
</evidence>
<reference evidence="10 11" key="1">
    <citation type="submission" date="2014-05" db="EMBL/GenBank/DDBJ databases">
        <title>Draft genome sequence of a rare smut relative, Tilletiaria anomala UBC 951.</title>
        <authorList>
            <consortium name="DOE Joint Genome Institute"/>
            <person name="Toome M."/>
            <person name="Kuo A."/>
            <person name="Henrissat B."/>
            <person name="Lipzen A."/>
            <person name="Tritt A."/>
            <person name="Yoshinaga Y."/>
            <person name="Zane M."/>
            <person name="Barry K."/>
            <person name="Grigoriev I.V."/>
            <person name="Spatafora J.W."/>
            <person name="Aimea M.C."/>
        </authorList>
    </citation>
    <scope>NUCLEOTIDE SEQUENCE [LARGE SCALE GENOMIC DNA]</scope>
    <source>
        <strain evidence="10 11">UBC 951</strain>
    </source>
</reference>
<dbReference type="HOGENOM" id="CLU_115154_1_0_1"/>
<keyword evidence="5 9" id="KW-0999">Mitochondrion inner membrane</keyword>
<dbReference type="Pfam" id="PF02271">
    <property type="entry name" value="UCR_14kD"/>
    <property type="match status" value="1"/>
</dbReference>
<dbReference type="InParanoid" id="A0A066VYB2"/>
<keyword evidence="3 9" id="KW-0813">Transport</keyword>
<keyword evidence="11" id="KW-1185">Reference proteome</keyword>
<keyword evidence="7 9" id="KW-0496">Mitochondrion</keyword>
<evidence type="ECO:0000256" key="5">
    <source>
        <dbReference type="ARBA" id="ARBA00022792"/>
    </source>
</evidence>
<protein>
    <recommendedName>
        <fullName evidence="9">Cytochrome b-c1 complex subunit 7</fullName>
    </recommendedName>
</protein>
<dbReference type="GeneID" id="25264471"/>
<dbReference type="Gene3D" id="1.10.1090.10">
    <property type="entry name" value="Cytochrome b-c1 complex subunit 7"/>
    <property type="match status" value="1"/>
</dbReference>
<dbReference type="PIRSF" id="PIRSF000022">
    <property type="entry name" value="Bc1_14K"/>
    <property type="match status" value="1"/>
</dbReference>
<dbReference type="SUPFAM" id="SSF81524">
    <property type="entry name" value="14 kDa protein of cytochrome bc1 complex (Ubiquinol-cytochrome c reductase)"/>
    <property type="match status" value="1"/>
</dbReference>
<evidence type="ECO:0000313" key="11">
    <source>
        <dbReference type="Proteomes" id="UP000027361"/>
    </source>
</evidence>
<evidence type="ECO:0000256" key="2">
    <source>
        <dbReference type="ARBA" id="ARBA00008554"/>
    </source>
</evidence>
<dbReference type="InterPro" id="IPR036544">
    <property type="entry name" value="QCR7_sf"/>
</dbReference>
<dbReference type="GO" id="GO:0045275">
    <property type="term" value="C:respiratory chain complex III"/>
    <property type="evidence" value="ECO:0007669"/>
    <property type="project" value="InterPro"/>
</dbReference>
<evidence type="ECO:0000256" key="1">
    <source>
        <dbReference type="ARBA" id="ARBA00004443"/>
    </source>
</evidence>
<dbReference type="FunFam" id="1.10.1090.10:FF:000001">
    <property type="entry name" value="Cytochrome b-c1 complex subunit 7"/>
    <property type="match status" value="1"/>
</dbReference>
<evidence type="ECO:0000256" key="3">
    <source>
        <dbReference type="ARBA" id="ARBA00022448"/>
    </source>
</evidence>
<accession>A0A066VYB2</accession>
<name>A0A066VYB2_TILAU</name>
<dbReference type="PANTHER" id="PTHR12022:SF0">
    <property type="entry name" value="CYTOCHROME B-C1 COMPLEX SUBUNIT 7"/>
    <property type="match status" value="1"/>
</dbReference>
<keyword evidence="8 9" id="KW-0472">Membrane</keyword>
<dbReference type="Proteomes" id="UP000027361">
    <property type="component" value="Unassembled WGS sequence"/>
</dbReference>
<organism evidence="10 11">
    <name type="scientific">Tilletiaria anomala (strain ATCC 24038 / CBS 436.72 / UBC 951)</name>
    <dbReference type="NCBI Taxonomy" id="1037660"/>
    <lineage>
        <taxon>Eukaryota</taxon>
        <taxon>Fungi</taxon>
        <taxon>Dikarya</taxon>
        <taxon>Basidiomycota</taxon>
        <taxon>Ustilaginomycotina</taxon>
        <taxon>Exobasidiomycetes</taxon>
        <taxon>Georgefischeriales</taxon>
        <taxon>Tilletiariaceae</taxon>
        <taxon>Tilletiaria</taxon>
    </lineage>
</organism>
<gene>
    <name evidence="10" type="ORF">K437DRAFT_256607</name>
</gene>